<evidence type="ECO:0000313" key="2">
    <source>
        <dbReference type="Proteomes" id="UP000008721"/>
    </source>
</evidence>
<geneLocation type="plasmid" evidence="1 2">
    <name>pSULKU01</name>
</geneLocation>
<keyword evidence="1" id="KW-0614">Plasmid</keyword>
<dbReference type="AlphaFoldDB" id="E4U3H1"/>
<dbReference type="OrthoDB" id="5336032at2"/>
<dbReference type="HOGENOM" id="CLU_2774400_0_0_7"/>
<dbReference type="Proteomes" id="UP000008721">
    <property type="component" value="Plasmid pSULKU01"/>
</dbReference>
<organism evidence="1 2">
    <name type="scientific">Sulfuricurvum kujiense (strain ATCC BAA-921 / DSM 16994 / JCM 11577 / YK-1)</name>
    <dbReference type="NCBI Taxonomy" id="709032"/>
    <lineage>
        <taxon>Bacteria</taxon>
        <taxon>Pseudomonadati</taxon>
        <taxon>Campylobacterota</taxon>
        <taxon>Epsilonproteobacteria</taxon>
        <taxon>Campylobacterales</taxon>
        <taxon>Sulfurimonadaceae</taxon>
        <taxon>Sulfuricurvum</taxon>
    </lineage>
</organism>
<reference evidence="1 2" key="1">
    <citation type="journal article" date="2012" name="Stand. Genomic Sci.">
        <title>Complete genome sequence of the sulfur compounds oxidizing chemolithoautotroph Sulfuricurvum kujiense type strain (YK-1(T)).</title>
        <authorList>
            <person name="Han C."/>
            <person name="Kotsyurbenko O."/>
            <person name="Chertkov O."/>
            <person name="Held B."/>
            <person name="Lapidus A."/>
            <person name="Nolan M."/>
            <person name="Lucas S."/>
            <person name="Hammon N."/>
            <person name="Deshpande S."/>
            <person name="Cheng J.F."/>
            <person name="Tapia R."/>
            <person name="Goodwin L.A."/>
            <person name="Pitluck S."/>
            <person name="Liolios K."/>
            <person name="Pagani I."/>
            <person name="Ivanova N."/>
            <person name="Mavromatis K."/>
            <person name="Mikhailova N."/>
            <person name="Pati A."/>
            <person name="Chen A."/>
            <person name="Palaniappan K."/>
            <person name="Land M."/>
            <person name="Hauser L."/>
            <person name="Chang Y.J."/>
            <person name="Jeffries C.D."/>
            <person name="Brambilla E.M."/>
            <person name="Rohde M."/>
            <person name="Spring S."/>
            <person name="Sikorski J."/>
            <person name="Goker M."/>
            <person name="Woyke T."/>
            <person name="Bristow J."/>
            <person name="Eisen J.A."/>
            <person name="Markowitz V."/>
            <person name="Hugenholtz P."/>
            <person name="Kyrpides N.C."/>
            <person name="Klenk H.P."/>
            <person name="Detter J.C."/>
        </authorList>
    </citation>
    <scope>NUCLEOTIDE SEQUENCE [LARGE SCALE GENOMIC DNA]</scope>
    <source>
        <strain evidence="2">ATCC BAA-921 / DSM 16994 / JCM 11577 / YK-1</strain>
    </source>
</reference>
<sequence>MAALHEFNEEVIEALCELGGLSEAEAQSFAASKRSEIEYAHKYRLSPSIIAGSILGINDCCIPSQCPKS</sequence>
<gene>
    <name evidence="1" type="ordered locus">Sulku_2580</name>
</gene>
<protein>
    <submittedName>
        <fullName evidence="1">Uncharacterized protein</fullName>
    </submittedName>
</protein>
<dbReference type="KEGG" id="sku:Sulku_2580"/>
<accession>E4U3H1</accession>
<name>E4U3H1_SULKY</name>
<proteinExistence type="predicted"/>
<dbReference type="EMBL" id="CP002356">
    <property type="protein sequence ID" value="ADR35237.1"/>
    <property type="molecule type" value="Genomic_DNA"/>
</dbReference>
<keyword evidence="2" id="KW-1185">Reference proteome</keyword>
<dbReference type="RefSeq" id="WP_013449849.1">
    <property type="nucleotide sequence ID" value="NC_014754.1"/>
</dbReference>
<evidence type="ECO:0000313" key="1">
    <source>
        <dbReference type="EMBL" id="ADR35237.1"/>
    </source>
</evidence>